<dbReference type="RefSeq" id="WP_204046859.1">
    <property type="nucleotide sequence ID" value="NZ_BOOF01000002.1"/>
</dbReference>
<keyword evidence="2" id="KW-1185">Reference proteome</keyword>
<evidence type="ECO:0000313" key="1">
    <source>
        <dbReference type="EMBL" id="GIH59695.1"/>
    </source>
</evidence>
<dbReference type="InterPro" id="IPR029069">
    <property type="entry name" value="HotDog_dom_sf"/>
</dbReference>
<dbReference type="Proteomes" id="UP000660454">
    <property type="component" value="Unassembled WGS sequence"/>
</dbReference>
<accession>A0ABQ4GE80</accession>
<proteinExistence type="predicted"/>
<sequence length="260" mass="27602">MTAAAGLQTVLTVPKRFRGPEGTANGGWIAGTLAGTLTGRGHDSPVEVTLRRPVPLETDLPVEHVGNAVVLSQGDSHLVEAIPVAETLMPPPFVRFTDAARAEAGFPGRNGHAIAGCFACGLREPGDGLRIFPGPVKDPVKDAAEDPAEGAELVAAGWRVPFNVTDEEGVVPDSIVWAALDCVTGWAHYRSFPDRQPIQPPLLGRLTGQVFRRVYPMGRYSVVARAEGRDGRKLFGTSAVYEVDGALVAAAKATWILPRQ</sequence>
<name>A0ABQ4GE80_9ACTN</name>
<protein>
    <recommendedName>
        <fullName evidence="3">Thioesterase family protein</fullName>
    </recommendedName>
</protein>
<dbReference type="Gene3D" id="3.10.129.10">
    <property type="entry name" value="Hotdog Thioesterase"/>
    <property type="match status" value="1"/>
</dbReference>
<gene>
    <name evidence="1" type="ORF">Msi02_05120</name>
</gene>
<dbReference type="SUPFAM" id="SSF54637">
    <property type="entry name" value="Thioesterase/thiol ester dehydrase-isomerase"/>
    <property type="match status" value="1"/>
</dbReference>
<comment type="caution">
    <text evidence="1">The sequence shown here is derived from an EMBL/GenBank/DDBJ whole genome shotgun (WGS) entry which is preliminary data.</text>
</comment>
<organism evidence="1 2">
    <name type="scientific">Microbispora siamensis</name>
    <dbReference type="NCBI Taxonomy" id="564413"/>
    <lineage>
        <taxon>Bacteria</taxon>
        <taxon>Bacillati</taxon>
        <taxon>Actinomycetota</taxon>
        <taxon>Actinomycetes</taxon>
        <taxon>Streptosporangiales</taxon>
        <taxon>Streptosporangiaceae</taxon>
        <taxon>Microbispora</taxon>
    </lineage>
</organism>
<evidence type="ECO:0000313" key="2">
    <source>
        <dbReference type="Proteomes" id="UP000660454"/>
    </source>
</evidence>
<reference evidence="1 2" key="1">
    <citation type="submission" date="2021-01" db="EMBL/GenBank/DDBJ databases">
        <title>Whole genome shotgun sequence of Microbispora siamensis NBRC 104113.</title>
        <authorList>
            <person name="Komaki H."/>
            <person name="Tamura T."/>
        </authorList>
    </citation>
    <scope>NUCLEOTIDE SEQUENCE [LARGE SCALE GENOMIC DNA]</scope>
    <source>
        <strain evidence="1 2">NBRC 104113</strain>
    </source>
</reference>
<evidence type="ECO:0008006" key="3">
    <source>
        <dbReference type="Google" id="ProtNLM"/>
    </source>
</evidence>
<dbReference type="EMBL" id="BOOF01000002">
    <property type="protein sequence ID" value="GIH59695.1"/>
    <property type="molecule type" value="Genomic_DNA"/>
</dbReference>